<dbReference type="OrthoDB" id="9881066at2"/>
<dbReference type="RefSeq" id="WP_129227004.1">
    <property type="nucleotide sequence ID" value="NZ_QYBB01000012.1"/>
</dbReference>
<dbReference type="EMBL" id="QYBB01000012">
    <property type="protein sequence ID" value="RYC31693.1"/>
    <property type="molecule type" value="Genomic_DNA"/>
</dbReference>
<sequence>MRRRTAIRAFTAAALIAPAVSARACEPVATACLPTVVVFPAYTPEGDRIGTVAARARPPYPLERSRFTGQSVTVAYNNPDSLPGSVDPEFTLMPLPRVPQFHTRAVYPRGY</sequence>
<reference evidence="2 3" key="2">
    <citation type="submission" date="2019-02" db="EMBL/GenBank/DDBJ databases">
        <title>'Lichenibacterium ramalinii' gen. nov. sp. nov., 'Lichenibacterium minor' gen. nov. sp. nov.</title>
        <authorList>
            <person name="Pankratov T."/>
        </authorList>
    </citation>
    <scope>NUCLEOTIDE SEQUENCE [LARGE SCALE GENOMIC DNA]</scope>
    <source>
        <strain evidence="2 3">RmlP026</strain>
    </source>
</reference>
<feature type="signal peptide" evidence="1">
    <location>
        <begin position="1"/>
        <end position="24"/>
    </location>
</feature>
<protein>
    <submittedName>
        <fullName evidence="2">Uncharacterized protein</fullName>
    </submittedName>
</protein>
<evidence type="ECO:0000313" key="3">
    <source>
        <dbReference type="Proteomes" id="UP000290759"/>
    </source>
</evidence>
<keyword evidence="3" id="KW-1185">Reference proteome</keyword>
<accession>A0A4Q2U552</accession>
<dbReference type="AlphaFoldDB" id="A0A4Q2U552"/>
<organism evidence="2 3">
    <name type="scientific">Lichenibacterium minor</name>
    <dbReference type="NCBI Taxonomy" id="2316528"/>
    <lineage>
        <taxon>Bacteria</taxon>
        <taxon>Pseudomonadati</taxon>
        <taxon>Pseudomonadota</taxon>
        <taxon>Alphaproteobacteria</taxon>
        <taxon>Hyphomicrobiales</taxon>
        <taxon>Lichenihabitantaceae</taxon>
        <taxon>Lichenibacterium</taxon>
    </lineage>
</organism>
<proteinExistence type="predicted"/>
<name>A0A4Q2U552_9HYPH</name>
<reference evidence="2 3" key="1">
    <citation type="submission" date="2018-12" db="EMBL/GenBank/DDBJ databases">
        <authorList>
            <person name="Grouzdev D.S."/>
            <person name="Krutkina M.S."/>
        </authorList>
    </citation>
    <scope>NUCLEOTIDE SEQUENCE [LARGE SCALE GENOMIC DNA]</scope>
    <source>
        <strain evidence="2 3">RmlP026</strain>
    </source>
</reference>
<feature type="chain" id="PRO_5020706156" evidence="1">
    <location>
        <begin position="25"/>
        <end position="111"/>
    </location>
</feature>
<gene>
    <name evidence="2" type="ORF">D3273_12510</name>
</gene>
<dbReference type="Proteomes" id="UP000290759">
    <property type="component" value="Unassembled WGS sequence"/>
</dbReference>
<keyword evidence="1" id="KW-0732">Signal</keyword>
<comment type="caution">
    <text evidence="2">The sequence shown here is derived from an EMBL/GenBank/DDBJ whole genome shotgun (WGS) entry which is preliminary data.</text>
</comment>
<evidence type="ECO:0000256" key="1">
    <source>
        <dbReference type="SAM" id="SignalP"/>
    </source>
</evidence>
<evidence type="ECO:0000313" key="2">
    <source>
        <dbReference type="EMBL" id="RYC31693.1"/>
    </source>
</evidence>